<dbReference type="SMART" id="SM00409">
    <property type="entry name" value="IG"/>
    <property type="match status" value="9"/>
</dbReference>
<organism evidence="12 13">
    <name type="scientific">Strigamia maritima</name>
    <name type="common">European centipede</name>
    <name type="synonym">Geophilus maritimus</name>
    <dbReference type="NCBI Taxonomy" id="126957"/>
    <lineage>
        <taxon>Eukaryota</taxon>
        <taxon>Metazoa</taxon>
        <taxon>Ecdysozoa</taxon>
        <taxon>Arthropoda</taxon>
        <taxon>Myriapoda</taxon>
        <taxon>Chilopoda</taxon>
        <taxon>Pleurostigmophora</taxon>
        <taxon>Geophilomorpha</taxon>
        <taxon>Linotaeniidae</taxon>
        <taxon>Strigamia</taxon>
    </lineage>
</organism>
<evidence type="ECO:0000256" key="7">
    <source>
        <dbReference type="ARBA" id="ARBA00023136"/>
    </source>
</evidence>
<dbReference type="FunFam" id="2.60.40.10:FF:000028">
    <property type="entry name" value="Neuronal cell adhesion molecule"/>
    <property type="match status" value="1"/>
</dbReference>
<keyword evidence="7" id="KW-0472">Membrane</keyword>
<dbReference type="CDD" id="cd00063">
    <property type="entry name" value="FN3"/>
    <property type="match status" value="6"/>
</dbReference>
<dbReference type="FunFam" id="2.60.40.10:FF:000719">
    <property type="entry name" value="nephrin isoform X1"/>
    <property type="match status" value="1"/>
</dbReference>
<feature type="domain" description="Ig-like" evidence="10">
    <location>
        <begin position="697"/>
        <end position="785"/>
    </location>
</feature>
<reference evidence="13" key="1">
    <citation type="submission" date="2011-05" db="EMBL/GenBank/DDBJ databases">
        <authorList>
            <person name="Richards S.R."/>
            <person name="Qu J."/>
            <person name="Jiang H."/>
            <person name="Jhangiani S.N."/>
            <person name="Agravi P."/>
            <person name="Goodspeed R."/>
            <person name="Gross S."/>
            <person name="Mandapat C."/>
            <person name="Jackson L."/>
            <person name="Mathew T."/>
            <person name="Pu L."/>
            <person name="Thornton R."/>
            <person name="Saada N."/>
            <person name="Wilczek-Boney K.B."/>
            <person name="Lee S."/>
            <person name="Kovar C."/>
            <person name="Wu Y."/>
            <person name="Scherer S.E."/>
            <person name="Worley K.C."/>
            <person name="Muzny D.M."/>
            <person name="Gibbs R."/>
        </authorList>
    </citation>
    <scope>NUCLEOTIDE SEQUENCE</scope>
    <source>
        <strain evidence="13">Brora</strain>
    </source>
</reference>
<comment type="subcellular location">
    <subcellularLocation>
        <location evidence="1">Membrane</location>
        <topology evidence="1">Single-pass type I membrane protein</topology>
    </subcellularLocation>
</comment>
<evidence type="ECO:0000256" key="5">
    <source>
        <dbReference type="ARBA" id="ARBA00022889"/>
    </source>
</evidence>
<dbReference type="InterPro" id="IPR013783">
    <property type="entry name" value="Ig-like_fold"/>
</dbReference>
<evidence type="ECO:0008006" key="14">
    <source>
        <dbReference type="Google" id="ProtNLM"/>
    </source>
</evidence>
<feature type="domain" description="Ig-like" evidence="10">
    <location>
        <begin position="320"/>
        <end position="402"/>
    </location>
</feature>
<dbReference type="SUPFAM" id="SSF48726">
    <property type="entry name" value="Immunoglobulin"/>
    <property type="match status" value="10"/>
</dbReference>
<dbReference type="OMA" id="GHTMELP"/>
<dbReference type="EnsemblMetazoa" id="SMAR010692-RA">
    <property type="protein sequence ID" value="SMAR010692-PA"/>
    <property type="gene ID" value="SMAR010692"/>
</dbReference>
<dbReference type="InterPro" id="IPR003961">
    <property type="entry name" value="FN3_dom"/>
</dbReference>
<feature type="domain" description="Ig-like" evidence="10">
    <location>
        <begin position="19"/>
        <end position="108"/>
    </location>
</feature>
<dbReference type="InterPro" id="IPR007110">
    <property type="entry name" value="Ig-like_dom"/>
</dbReference>
<feature type="domain" description="Ig-like" evidence="10">
    <location>
        <begin position="227"/>
        <end position="318"/>
    </location>
</feature>
<feature type="domain" description="Fibronectin type-III" evidence="11">
    <location>
        <begin position="1392"/>
        <end position="1485"/>
    </location>
</feature>
<dbReference type="InterPro" id="IPR003598">
    <property type="entry name" value="Ig_sub2"/>
</dbReference>
<dbReference type="HOGENOM" id="CLU_001038_4_0_1"/>
<dbReference type="FunFam" id="2.60.40.10:FF:000333">
    <property type="entry name" value="Down syndrome cell adhesion molecule"/>
    <property type="match status" value="1"/>
</dbReference>
<evidence type="ECO:0000259" key="10">
    <source>
        <dbReference type="PROSITE" id="PS50835"/>
    </source>
</evidence>
<keyword evidence="3" id="KW-0732">Signal</keyword>
<dbReference type="GO" id="GO:0098609">
    <property type="term" value="P:cell-cell adhesion"/>
    <property type="evidence" value="ECO:0007669"/>
    <property type="project" value="TreeGrafter"/>
</dbReference>
<dbReference type="eggNOG" id="KOG3510">
    <property type="taxonomic scope" value="Eukaryota"/>
</dbReference>
<dbReference type="SMART" id="SM00408">
    <property type="entry name" value="IGc2"/>
    <property type="match status" value="9"/>
</dbReference>
<dbReference type="InterPro" id="IPR013098">
    <property type="entry name" value="Ig_I-set"/>
</dbReference>
<protein>
    <recommendedName>
        <fullName evidence="14">Down syndrome cell adhesion molecule-like protein Dscam2</fullName>
    </recommendedName>
</protein>
<keyword evidence="9" id="KW-0393">Immunoglobulin domain</keyword>
<evidence type="ECO:0000256" key="8">
    <source>
        <dbReference type="ARBA" id="ARBA00023157"/>
    </source>
</evidence>
<dbReference type="EMBL" id="JH431989">
    <property type="status" value="NOT_ANNOTATED_CDS"/>
    <property type="molecule type" value="Genomic_DNA"/>
</dbReference>
<dbReference type="PROSITE" id="PS50835">
    <property type="entry name" value="IG_LIKE"/>
    <property type="match status" value="10"/>
</dbReference>
<dbReference type="GO" id="GO:0030154">
    <property type="term" value="P:cell differentiation"/>
    <property type="evidence" value="ECO:0007669"/>
    <property type="project" value="UniProtKB-ARBA"/>
</dbReference>
<dbReference type="STRING" id="126957.T1JAD1"/>
<feature type="domain" description="Fibronectin type-III" evidence="11">
    <location>
        <begin position="897"/>
        <end position="992"/>
    </location>
</feature>
<feature type="domain" description="Ig-like" evidence="10">
    <location>
        <begin position="596"/>
        <end position="692"/>
    </location>
</feature>
<dbReference type="PANTHER" id="PTHR44170:SF56">
    <property type="entry name" value="FIBRONECTIN TYPE-III DOMAIN-CONTAINING PROTEIN"/>
    <property type="match status" value="1"/>
</dbReference>
<dbReference type="Pfam" id="PF00041">
    <property type="entry name" value="fn3"/>
    <property type="match status" value="5"/>
</dbReference>
<evidence type="ECO:0000313" key="13">
    <source>
        <dbReference type="Proteomes" id="UP000014500"/>
    </source>
</evidence>
<evidence type="ECO:0000259" key="11">
    <source>
        <dbReference type="PROSITE" id="PS50853"/>
    </source>
</evidence>
<dbReference type="SMART" id="SM00060">
    <property type="entry name" value="FN3"/>
    <property type="match status" value="6"/>
</dbReference>
<dbReference type="InterPro" id="IPR056754">
    <property type="entry name" value="DSCAM/DSCAML_C"/>
</dbReference>
<dbReference type="Pfam" id="PF25059">
    <property type="entry name" value="FN3_DSCAM-DSCAML_C"/>
    <property type="match status" value="1"/>
</dbReference>
<keyword evidence="13" id="KW-1185">Reference proteome</keyword>
<dbReference type="FunFam" id="2.60.40.10:FF:000093">
    <property type="entry name" value="Down syndrome cell adhesion molecule, isoform B"/>
    <property type="match status" value="1"/>
</dbReference>
<sequence length="1595" mass="175378">MKFKFGQESLLSRTDLHGPVFVQEPPNRVDFSNTTGARVDCTFHGTPTPAVQWLLADGTPALDVPEVRIVFSNGTLLFYPFPAEGYRQDVHAAVYRCRASNSVGAILSRDVRIRAVVLQIYEVQVYNEFVIRGNTAVLKCHIPSFVTDYVKVVSWVRDTTFNVLSEVETGGRYSIMSSGELHIRDVTPNDAYHSFRCRTVHRLTGETKISSMGGRLVISDPQGSVSPRITDSKSFVQVHQGDSAVLPCAAQGHPPPSYSWFVKSNRNHMTPVVLSERIQQIGGTLLIRNARIADSETYVCVVSSNVGNQSAVSVLSVTVPLTVYVQPHKLKVDVGGSVTLTCKASGYPIASLVWLKDAQLLRPQPHPPTALHIETMQREQRGMYQCLATNDHETAQGTAELRLGDAAPDVIEGFKEHVLSPGSFLSLRCIATGNPPPKMMWVLDDKSLEDSRHARISQRVGSQGDTVSYLNLTGIRTEDGGEYSCVAVNRLGNATHAARINVFGSLGIRRMTPMSVIAGEDVFAKCRVYGHPLESITWEKDGLLLPINRRQKIYPNDTLLILNVQTSDSGKYMCVVRGSGGETVRSTLEITVMVPPKVSSFSFQDEDLYEGMRAQVTCAVRQGDLPLTIKWLKDGVPIEDTPPGQRGTLVARVFDGFTSSLSIESVASEHNGNYTCVASNMAAIVSYSTTLRVNVPPRWMLEPRDSQVLVGGSARMDCEADGYPEPAITWMKAVGDVPVDFREIVANGVNVMVFANSSLLLTGVKESDQGYYLCQAANNIGEGLSKIFFIDVHIPVSFDVRSQNQSAKRGENVMLKCNAKGDLPIKLEWNVNSHLIDPDFRARYKIKESNSAHGLVSELIVTRSERADSGFYVCLATNAHGRDTTTIHLAVQEPPEAPRSLNVDDFDARSVHLIWSHAYDGNSPVLKYIVQYKHVLAEWFGGSANETVKGSTSGAVVSSLLPATKYSFRVMAENDVGVSEPSETVVVTTAEEAPSAAPIHIHIEATQPQCLIVSWKPPQKDLWHGEILGYNVGYRVQDTGEPFLFKTVEIETDGPGRLELRGLSPFTKYDVVVQAYNKIGSGPISDPIAAATAEEVPSRPPSDVRCSAHSSQSIHVTWSAPTTSSIHGVLQGYKVLYKSNSQEQHRVPFHGQHDLETKITSSLETILHGLTKFENYSIQVLAFTRVGDGARSDVIFCQTLEDVPEAPAKVKAVVTSEDSIFLTWLPPYQPNGLIIRYSVYIRTTNDDVENTTKTIVAGDQLRFDIKGLSKKQPYEFWVTSSTSIGEGQSTKMVSVIPNSKVAAKISSFGTTVVTPWKEEVVMECDAVGIPPPTRVWNVGGQALPQHDRYEIRPEGSLSIRNVHLTDSGNYSCRVENTHGSDEIHYAFIVQAPPVPPHLVVSSTTSNSVTVYWKPDANGGSPITGFALTLKREYGEWEETQLEADCRSHVIDNLWCGSRYQLYISAANSIGAGEPSEIASFKTKGSAPSSPSKEQFIYPDSEYVALNLNTWNDGGCSILYFIVEYKPKTVADWILVSNNVKPQRDTFLIPDLEPRVSYNLRVTAHNSAGSQTQVYDFTTRYLPGLFGDPSRRGARN</sequence>
<evidence type="ECO:0000256" key="1">
    <source>
        <dbReference type="ARBA" id="ARBA00004479"/>
    </source>
</evidence>
<evidence type="ECO:0000256" key="9">
    <source>
        <dbReference type="ARBA" id="ARBA00023319"/>
    </source>
</evidence>
<dbReference type="GO" id="GO:0009653">
    <property type="term" value="P:anatomical structure morphogenesis"/>
    <property type="evidence" value="ECO:0007669"/>
    <property type="project" value="UniProtKB-ARBA"/>
</dbReference>
<dbReference type="PhylomeDB" id="T1JAD1"/>
<dbReference type="FunFam" id="2.60.40.10:FF:000017">
    <property type="entry name" value="Down syndrome cell adhesion molecule b"/>
    <property type="match status" value="1"/>
</dbReference>
<dbReference type="FunFam" id="2.60.40.10:FF:000324">
    <property type="entry name" value="Down syndrome cell adhesion molecule, isoform D"/>
    <property type="match status" value="1"/>
</dbReference>
<dbReference type="GO" id="GO:0016020">
    <property type="term" value="C:membrane"/>
    <property type="evidence" value="ECO:0007669"/>
    <property type="project" value="UniProtKB-SubCell"/>
</dbReference>
<feature type="domain" description="Fibronectin type-III" evidence="11">
    <location>
        <begin position="1100"/>
        <end position="1202"/>
    </location>
</feature>
<evidence type="ECO:0000256" key="4">
    <source>
        <dbReference type="ARBA" id="ARBA00022737"/>
    </source>
</evidence>
<dbReference type="InterPro" id="IPR003599">
    <property type="entry name" value="Ig_sub"/>
</dbReference>
<feature type="domain" description="Ig-like" evidence="10">
    <location>
        <begin position="408"/>
        <end position="501"/>
    </location>
</feature>
<dbReference type="PANTHER" id="PTHR44170">
    <property type="entry name" value="PROTEIN SIDEKICK"/>
    <property type="match status" value="1"/>
</dbReference>
<evidence type="ECO:0000256" key="2">
    <source>
        <dbReference type="ARBA" id="ARBA00022692"/>
    </source>
</evidence>
<dbReference type="InterPro" id="IPR036179">
    <property type="entry name" value="Ig-like_dom_sf"/>
</dbReference>
<feature type="domain" description="Fibronectin type-III" evidence="11">
    <location>
        <begin position="1206"/>
        <end position="1300"/>
    </location>
</feature>
<dbReference type="InterPro" id="IPR036116">
    <property type="entry name" value="FN3_sf"/>
</dbReference>
<dbReference type="Gene3D" id="2.60.40.10">
    <property type="entry name" value="Immunoglobulins"/>
    <property type="match status" value="16"/>
</dbReference>
<proteinExistence type="predicted"/>
<feature type="domain" description="Fibronectin type-III" evidence="11">
    <location>
        <begin position="1486"/>
        <end position="1581"/>
    </location>
</feature>
<keyword evidence="5" id="KW-0130">Cell adhesion</keyword>
<dbReference type="Pfam" id="PF07679">
    <property type="entry name" value="I-set"/>
    <property type="match status" value="4"/>
</dbReference>
<dbReference type="FunFam" id="2.60.40.10:FF:000310">
    <property type="entry name" value="Down syndrome cell adhesion molecule, isoform D"/>
    <property type="match status" value="1"/>
</dbReference>
<dbReference type="Proteomes" id="UP000014500">
    <property type="component" value="Unassembled WGS sequence"/>
</dbReference>
<reference evidence="12" key="2">
    <citation type="submission" date="2015-02" db="UniProtKB">
        <authorList>
            <consortium name="EnsemblMetazoa"/>
        </authorList>
    </citation>
    <scope>IDENTIFICATION</scope>
</reference>
<dbReference type="PROSITE" id="PS50853">
    <property type="entry name" value="FN3"/>
    <property type="match status" value="6"/>
</dbReference>
<feature type="domain" description="Ig-like" evidence="10">
    <location>
        <begin position="795"/>
        <end position="890"/>
    </location>
</feature>
<keyword evidence="6" id="KW-1133">Transmembrane helix</keyword>
<evidence type="ECO:0000313" key="12">
    <source>
        <dbReference type="EnsemblMetazoa" id="SMAR010692-PA"/>
    </source>
</evidence>
<dbReference type="FunFam" id="2.60.40.10:FF:000104">
    <property type="entry name" value="Down syndrome cell adhesion molecule b"/>
    <property type="match status" value="1"/>
</dbReference>
<feature type="domain" description="Ig-like" evidence="10">
    <location>
        <begin position="519"/>
        <end position="591"/>
    </location>
</feature>
<keyword evidence="8" id="KW-1015">Disulfide bond</keyword>
<evidence type="ECO:0000256" key="6">
    <source>
        <dbReference type="ARBA" id="ARBA00022989"/>
    </source>
</evidence>
<feature type="domain" description="Ig-like" evidence="10">
    <location>
        <begin position="1297"/>
        <end position="1384"/>
    </location>
</feature>
<dbReference type="Pfam" id="PF13927">
    <property type="entry name" value="Ig_3"/>
    <property type="match status" value="4"/>
</dbReference>
<name>T1JAD1_STRMM</name>
<dbReference type="SUPFAM" id="SSF49265">
    <property type="entry name" value="Fibronectin type III"/>
    <property type="match status" value="3"/>
</dbReference>
<keyword evidence="2" id="KW-0812">Transmembrane</keyword>
<dbReference type="CDD" id="cd00096">
    <property type="entry name" value="Ig"/>
    <property type="match status" value="1"/>
</dbReference>
<keyword evidence="4" id="KW-0677">Repeat</keyword>
<accession>T1JAD1</accession>
<evidence type="ECO:0000256" key="3">
    <source>
        <dbReference type="ARBA" id="ARBA00022729"/>
    </source>
</evidence>
<feature type="domain" description="Fibronectin type-III" evidence="11">
    <location>
        <begin position="997"/>
        <end position="1095"/>
    </location>
</feature>
<feature type="domain" description="Ig-like" evidence="10">
    <location>
        <begin position="133"/>
        <end position="210"/>
    </location>
</feature>